<dbReference type="AlphaFoldDB" id="A0A0R1Y7I0"/>
<dbReference type="PATRIC" id="fig|1423754.3.peg.1501"/>
<dbReference type="GO" id="GO:0008408">
    <property type="term" value="F:3'-5' exonuclease activity"/>
    <property type="evidence" value="ECO:0007669"/>
    <property type="project" value="UniProtKB-UniRule"/>
</dbReference>
<dbReference type="eggNOG" id="COG1074">
    <property type="taxonomic scope" value="Bacteria"/>
</dbReference>
<dbReference type="InterPro" id="IPR027417">
    <property type="entry name" value="P-loop_NTPase"/>
</dbReference>
<dbReference type="InterPro" id="IPR011604">
    <property type="entry name" value="PDDEXK-like_dom_sf"/>
</dbReference>
<evidence type="ECO:0000313" key="18">
    <source>
        <dbReference type="Proteomes" id="UP000051223"/>
    </source>
</evidence>
<dbReference type="EC" id="5.6.2.4" evidence="13"/>
<keyword evidence="18" id="KW-1185">Reference proteome</keyword>
<sequence length="1206" mass="139690">MPSFTEKQQEAIDERGKDILVSASAGSGKTTVLVQRVLKEIMSGISVDQLLIVTFTKAAAEEMKARIKLELTQALRNANGNRNYLRRQLNLIDTANISTIDAFCLDVIHRFYYAVDLDPSFSILTDETQAALLKERALKEIESEYLEDQDKDFISFYDNFSGDRDADSARDLLLDLYNFAMAKPDYKEWLKDLPRKYVINNQELVKSKLWQDNIKKHLIDTFSGLKKKIDQLLVATQMDTKELAKVKEDFAIFDQNLTTFITGLTEDKSYDELRSLLRGCVFTGKYRKSKKWDEDLLDFYEEAQALKDEAKTQIFDTYASFLASDEKEQLKVMDKGQKIMSAISRAELSLIERFNKLKREENLLDYSDMEQLAYQILSQDISNSQMARDFYQNKFKEILVDEYQDINALQEGIIQTIKNGKTNNLFMVGDVKQSIYGFRQAEPTLFLEKYHKFGKEENTNEKRIVLADNFRSTEPVTKIVNKVFKTVMSDNFGGIDYRKEGQLLFGAKYYPEHLSQASEIIFHEKKQSSNFDSDDNGEIDYSEIQMVIDRIKQFKQEKLQVYDARENKKRDFRYSDIAILTRSRSNNLEIMQEFAKNNIPLFITDAENYFQTFELTIMMDYLKIIDNPDQDIPLVTVLRSPLFNFNEEELAKIRINNKQASFYSALLSYVSMNNDLSDKIKNFLNQLSDLRDFATNHRISELIWSIYERTSLLEIMTALPNGEQRRVNLEALYERATSYESAGFKGLYQFINFIDRMRRSQKDLAQPLLTKEAGNAIRLMTIHGSKGLEFPIVFYVGMEHRYQMRDLRGNYVINNDGIGLTIKQPQYRIDTLVKAIGNVEKKRQILEEESRILYVALTRAKQKLILVTEIPSFEKNVQKWRQELSVGEQLSLSDKLSANSPLSFVGPALAFDRQVPQKLTDISEAIDQSQDILYVKYDEPISDVVEADEKSNEQNDEYNLLTKTAKRLYDFKYPFRDASQTTAYQAVSEIKSAFNDPIDSELENAHLITSTNRYLQPIDTKPNFLFETKFTGAEIGTATHLILQYYNYEGTGDEADLDNEIQDLIVKKKLNPDIVPSLHKDEILWFTHSDFAKEFWNHPDNLKREVDFSSIASAKKLFKDFSDPHAKILVHGTIDGYYIADDGIILFDYKTDYVDQNHLDVAIQKIKDKYTGQLRLYEQALNEFAPVNVKSKYLILLDAKKIVQVD</sequence>
<evidence type="ECO:0000256" key="13">
    <source>
        <dbReference type="HAMAP-Rule" id="MF_01451"/>
    </source>
</evidence>
<dbReference type="PANTHER" id="PTHR11070:SF48">
    <property type="entry name" value="ATP-DEPENDENT HELICASE_NUCLEASE SUBUNIT A"/>
    <property type="match status" value="1"/>
</dbReference>
<dbReference type="EMBL" id="AZGI01000054">
    <property type="protein sequence ID" value="KRM38065.1"/>
    <property type="molecule type" value="Genomic_DNA"/>
</dbReference>
<comment type="catalytic activity">
    <reaction evidence="12 13">
        <text>ATP + H2O = ADP + phosphate + H(+)</text>
        <dbReference type="Rhea" id="RHEA:13065"/>
        <dbReference type="ChEBI" id="CHEBI:15377"/>
        <dbReference type="ChEBI" id="CHEBI:15378"/>
        <dbReference type="ChEBI" id="CHEBI:30616"/>
        <dbReference type="ChEBI" id="CHEBI:43474"/>
        <dbReference type="ChEBI" id="CHEBI:456216"/>
        <dbReference type="EC" id="5.6.2.4"/>
    </reaction>
</comment>
<keyword evidence="7 13" id="KW-0067">ATP-binding</keyword>
<evidence type="ECO:0000256" key="10">
    <source>
        <dbReference type="ARBA" id="ARBA00023235"/>
    </source>
</evidence>
<dbReference type="PROSITE" id="PS51198">
    <property type="entry name" value="UVRD_HELICASE_ATP_BIND"/>
    <property type="match status" value="1"/>
</dbReference>
<dbReference type="Gene3D" id="1.10.274.50">
    <property type="match status" value="1"/>
</dbReference>
<dbReference type="Proteomes" id="UP000051223">
    <property type="component" value="Unassembled WGS sequence"/>
</dbReference>
<dbReference type="InterPro" id="IPR014152">
    <property type="entry name" value="AddA"/>
</dbReference>
<dbReference type="GO" id="GO:0016887">
    <property type="term" value="F:ATP hydrolysis activity"/>
    <property type="evidence" value="ECO:0007669"/>
    <property type="project" value="RHEA"/>
</dbReference>
<evidence type="ECO:0000256" key="3">
    <source>
        <dbReference type="ARBA" id="ARBA00022763"/>
    </source>
</evidence>
<dbReference type="Pfam" id="PF00580">
    <property type="entry name" value="UvrD-helicase"/>
    <property type="match status" value="1"/>
</dbReference>
<keyword evidence="4 13" id="KW-0378">Hydrolase</keyword>
<comment type="catalytic activity">
    <reaction evidence="11 13">
        <text>Couples ATP hydrolysis with the unwinding of duplex DNA by translocating in the 3'-5' direction.</text>
        <dbReference type="EC" id="5.6.2.4"/>
    </reaction>
</comment>
<evidence type="ECO:0000256" key="11">
    <source>
        <dbReference type="ARBA" id="ARBA00034617"/>
    </source>
</evidence>
<dbReference type="PROSITE" id="PS51217">
    <property type="entry name" value="UVRD_HELICASE_CTER"/>
    <property type="match status" value="1"/>
</dbReference>
<dbReference type="GO" id="GO:0043138">
    <property type="term" value="F:3'-5' DNA helicase activity"/>
    <property type="evidence" value="ECO:0007669"/>
    <property type="project" value="UniProtKB-UniRule"/>
</dbReference>
<comment type="similarity">
    <text evidence="13">Belongs to the helicase family. AddA subfamily.</text>
</comment>
<evidence type="ECO:0000256" key="8">
    <source>
        <dbReference type="ARBA" id="ARBA00023125"/>
    </source>
</evidence>
<comment type="cofactor">
    <cofactor evidence="13">
        <name>Mg(2+)</name>
        <dbReference type="ChEBI" id="CHEBI:18420"/>
    </cofactor>
</comment>
<comment type="subunit">
    <text evidence="13">Heterodimer of AddA and AddB/RexB.</text>
</comment>
<dbReference type="Gene3D" id="3.40.50.300">
    <property type="entry name" value="P-loop containing nucleotide triphosphate hydrolases"/>
    <property type="match status" value="3"/>
</dbReference>
<evidence type="ECO:0000256" key="6">
    <source>
        <dbReference type="ARBA" id="ARBA00022839"/>
    </source>
</evidence>
<keyword evidence="8 13" id="KW-0238">DNA-binding</keyword>
<proteinExistence type="inferred from homology"/>
<dbReference type="GO" id="GO:0003690">
    <property type="term" value="F:double-stranded DNA binding"/>
    <property type="evidence" value="ECO:0007669"/>
    <property type="project" value="UniProtKB-UniRule"/>
</dbReference>
<feature type="binding site" evidence="14">
    <location>
        <begin position="23"/>
        <end position="30"/>
    </location>
    <ligand>
        <name>ATP</name>
        <dbReference type="ChEBI" id="CHEBI:30616"/>
    </ligand>
</feature>
<dbReference type="InterPro" id="IPR018247">
    <property type="entry name" value="EF_Hand_1_Ca_BS"/>
</dbReference>
<accession>A0A0R1Y7I0</accession>
<dbReference type="PANTHER" id="PTHR11070">
    <property type="entry name" value="UVRD / RECB / PCRA DNA HELICASE FAMILY MEMBER"/>
    <property type="match status" value="1"/>
</dbReference>
<evidence type="ECO:0000256" key="14">
    <source>
        <dbReference type="PROSITE-ProRule" id="PRU00560"/>
    </source>
</evidence>
<dbReference type="EC" id="3.1.-.-" evidence="13"/>
<dbReference type="Pfam" id="PF13361">
    <property type="entry name" value="UvrD_C"/>
    <property type="match status" value="1"/>
</dbReference>
<dbReference type="GO" id="GO:0005829">
    <property type="term" value="C:cytosol"/>
    <property type="evidence" value="ECO:0007669"/>
    <property type="project" value="TreeGrafter"/>
</dbReference>
<evidence type="ECO:0000256" key="1">
    <source>
        <dbReference type="ARBA" id="ARBA00022722"/>
    </source>
</evidence>
<reference evidence="17 18" key="1">
    <citation type="journal article" date="2015" name="Genome Announc.">
        <title>Expanding the biotechnology potential of lactobacilli through comparative genomics of 213 strains and associated genera.</title>
        <authorList>
            <person name="Sun Z."/>
            <person name="Harris H.M."/>
            <person name="McCann A."/>
            <person name="Guo C."/>
            <person name="Argimon S."/>
            <person name="Zhang W."/>
            <person name="Yang X."/>
            <person name="Jeffery I.B."/>
            <person name="Cooney J.C."/>
            <person name="Kagawa T.F."/>
            <person name="Liu W."/>
            <person name="Song Y."/>
            <person name="Salvetti E."/>
            <person name="Wrobel A."/>
            <person name="Rasinkangas P."/>
            <person name="Parkhill J."/>
            <person name="Rea M.C."/>
            <person name="O'Sullivan O."/>
            <person name="Ritari J."/>
            <person name="Douillard F.P."/>
            <person name="Paul Ross R."/>
            <person name="Yang R."/>
            <person name="Briner A.E."/>
            <person name="Felis G.E."/>
            <person name="de Vos W.M."/>
            <person name="Barrangou R."/>
            <person name="Klaenhammer T.R."/>
            <person name="Caufield P.W."/>
            <person name="Cui Y."/>
            <person name="Zhang H."/>
            <person name="O'Toole P.W."/>
        </authorList>
    </citation>
    <scope>NUCLEOTIDE SEQUENCE [LARGE SCALE GENOMIC DNA]</scope>
    <source>
        <strain evidence="17 18">DSM 5661</strain>
    </source>
</reference>
<dbReference type="InterPro" id="IPR011335">
    <property type="entry name" value="Restrct_endonuc-II-like"/>
</dbReference>
<dbReference type="OrthoDB" id="9810135at2"/>
<evidence type="ECO:0000256" key="12">
    <source>
        <dbReference type="ARBA" id="ARBA00048988"/>
    </source>
</evidence>
<dbReference type="GO" id="GO:0000724">
    <property type="term" value="P:double-strand break repair via homologous recombination"/>
    <property type="evidence" value="ECO:0007669"/>
    <property type="project" value="UniProtKB-UniRule"/>
</dbReference>
<feature type="domain" description="UvrD-like helicase ATP-binding" evidence="15">
    <location>
        <begin position="2"/>
        <end position="473"/>
    </location>
</feature>
<keyword evidence="2 13" id="KW-0547">Nucleotide-binding</keyword>
<dbReference type="PROSITE" id="PS00018">
    <property type="entry name" value="EF_HAND_1"/>
    <property type="match status" value="1"/>
</dbReference>
<keyword evidence="3 13" id="KW-0227">DNA damage</keyword>
<keyword evidence="9 13" id="KW-0234">DNA repair</keyword>
<evidence type="ECO:0000256" key="9">
    <source>
        <dbReference type="ARBA" id="ARBA00023204"/>
    </source>
</evidence>
<dbReference type="SUPFAM" id="SSF52540">
    <property type="entry name" value="P-loop containing nucleoside triphosphate hydrolases"/>
    <property type="match status" value="1"/>
</dbReference>
<comment type="function">
    <text evidence="13">The heterodimer acts as both an ATP-dependent DNA helicase and an ATP-dependent, dual-direction single-stranded exonuclease. Recognizes the chi site generating a DNA molecule suitable for the initiation of homologous recombination. The AddA nuclease domain is required for chi fragment generation; this subunit has the helicase and 3' -&gt; 5' nuclease activities.</text>
</comment>
<keyword evidence="6 13" id="KW-0269">Exonuclease</keyword>
<feature type="domain" description="UvrD-like helicase C-terminal" evidence="16">
    <location>
        <begin position="501"/>
        <end position="787"/>
    </location>
</feature>
<dbReference type="InterPro" id="IPR000212">
    <property type="entry name" value="DNA_helicase_UvrD/REP"/>
</dbReference>
<dbReference type="InterPro" id="IPR014017">
    <property type="entry name" value="DNA_helicase_UvrD-like_C"/>
</dbReference>
<evidence type="ECO:0000256" key="2">
    <source>
        <dbReference type="ARBA" id="ARBA00022741"/>
    </source>
</evidence>
<dbReference type="InterPro" id="IPR014016">
    <property type="entry name" value="UvrD-like_ATP-bd"/>
</dbReference>
<dbReference type="Gene3D" id="1.10.486.10">
    <property type="entry name" value="PCRA, domain 4"/>
    <property type="match status" value="1"/>
</dbReference>
<dbReference type="SUPFAM" id="SSF52980">
    <property type="entry name" value="Restriction endonuclease-like"/>
    <property type="match status" value="1"/>
</dbReference>
<dbReference type="STRING" id="1423754.FC39_GL001458"/>
<gene>
    <name evidence="13" type="primary">addA</name>
    <name evidence="17" type="ORF">FC39_GL001458</name>
</gene>
<evidence type="ECO:0000259" key="15">
    <source>
        <dbReference type="PROSITE" id="PS51198"/>
    </source>
</evidence>
<organism evidence="17 18">
    <name type="scientific">Lactobacillus hamsteri DSM 5661 = JCM 6256</name>
    <dbReference type="NCBI Taxonomy" id="1423754"/>
    <lineage>
        <taxon>Bacteria</taxon>
        <taxon>Bacillati</taxon>
        <taxon>Bacillota</taxon>
        <taxon>Bacilli</taxon>
        <taxon>Lactobacillales</taxon>
        <taxon>Lactobacillaceae</taxon>
        <taxon>Lactobacillus</taxon>
    </lineage>
</organism>
<keyword evidence="1 13" id="KW-0540">Nuclease</keyword>
<evidence type="ECO:0000256" key="7">
    <source>
        <dbReference type="ARBA" id="ARBA00022840"/>
    </source>
</evidence>
<dbReference type="NCBIfam" id="TIGR02785">
    <property type="entry name" value="addA_Gpos"/>
    <property type="match status" value="1"/>
</dbReference>
<dbReference type="RefSeq" id="WP_025080485.1">
    <property type="nucleotide sequence ID" value="NZ_AZGI01000054.1"/>
</dbReference>
<dbReference type="Gene3D" id="3.90.320.10">
    <property type="match status" value="1"/>
</dbReference>
<comment type="caution">
    <text evidence="17">The sequence shown here is derived from an EMBL/GenBank/DDBJ whole genome shotgun (WGS) entry which is preliminary data.</text>
</comment>
<keyword evidence="5 13" id="KW-0347">Helicase</keyword>
<dbReference type="GO" id="GO:0033202">
    <property type="term" value="C:DNA helicase complex"/>
    <property type="evidence" value="ECO:0007669"/>
    <property type="project" value="TreeGrafter"/>
</dbReference>
<evidence type="ECO:0000256" key="5">
    <source>
        <dbReference type="ARBA" id="ARBA00022806"/>
    </source>
</evidence>
<protein>
    <recommendedName>
        <fullName evidence="13">ATP-dependent helicase/nuclease subunit A</fullName>
        <ecNumber evidence="13">3.1.-.-</ecNumber>
        <ecNumber evidence="13">5.6.2.4</ecNumber>
    </recommendedName>
    <alternativeName>
        <fullName evidence="13">ATP-dependent helicase/nuclease AddA</fullName>
    </alternativeName>
    <alternativeName>
        <fullName evidence="13">DNA 3'-5' helicase AddA</fullName>
    </alternativeName>
</protein>
<evidence type="ECO:0000313" key="17">
    <source>
        <dbReference type="EMBL" id="KRM38065.1"/>
    </source>
</evidence>
<name>A0A0R1Y7I0_9LACO</name>
<dbReference type="GO" id="GO:0005524">
    <property type="term" value="F:ATP binding"/>
    <property type="evidence" value="ECO:0007669"/>
    <property type="project" value="UniProtKB-UniRule"/>
</dbReference>
<keyword evidence="10 13" id="KW-0413">Isomerase</keyword>
<evidence type="ECO:0000256" key="4">
    <source>
        <dbReference type="ARBA" id="ARBA00022801"/>
    </source>
</evidence>
<dbReference type="HAMAP" id="MF_01451">
    <property type="entry name" value="AddA"/>
    <property type="match status" value="1"/>
</dbReference>
<evidence type="ECO:0000259" key="16">
    <source>
        <dbReference type="PROSITE" id="PS51217"/>
    </source>
</evidence>